<feature type="domain" description="KANL2-like probable zinc-finger" evidence="15">
    <location>
        <begin position="913"/>
        <end position="966"/>
    </location>
</feature>
<evidence type="ECO:0000313" key="17">
    <source>
        <dbReference type="WBParaSite" id="ACRNAN_scaffold398.g7575.t2"/>
    </source>
</evidence>
<feature type="compositionally biased region" description="Low complexity" evidence="14">
    <location>
        <begin position="580"/>
        <end position="595"/>
    </location>
</feature>
<dbReference type="InterPro" id="IPR025927">
    <property type="entry name" value="Znf_KANL2-like"/>
</dbReference>
<comment type="function">
    <text evidence="12">Non-catalytic component of the NSL histone acetyltransferase complex, a multiprotein complex that mediates histone H4 acetylation at 'Lys-5'- and 'Lys-8' (H4K5ac and H4K8ac) at transcription start sites and promotes transcription initiation. Required for NSL complex stability and for transcription of intraciliary transport genes in both ciliated and non-ciliated cells by regulating histone H4 acetylation at 'Lys-5'- and 'Lys-12' (H4K5ac and H4K12ac). This is necessary for cilium assembly in ciliated cells and for organization of the microtubule cytoskeleton in non-ciliated cells. Required within the NSL complex to maintain nuclear architecture stability by promoting KAT8-mediated acetylation of lamin LMNA.</text>
</comment>
<evidence type="ECO:0000256" key="9">
    <source>
        <dbReference type="ARBA" id="ARBA00023242"/>
    </source>
</evidence>
<evidence type="ECO:0000256" key="10">
    <source>
        <dbReference type="ARBA" id="ARBA00032947"/>
    </source>
</evidence>
<evidence type="ECO:0000259" key="15">
    <source>
        <dbReference type="Pfam" id="PF13891"/>
    </source>
</evidence>
<keyword evidence="16" id="KW-1185">Reference proteome</keyword>
<evidence type="ECO:0000256" key="8">
    <source>
        <dbReference type="ARBA" id="ARBA00023128"/>
    </source>
</evidence>
<dbReference type="AlphaFoldDB" id="A0A914DVE1"/>
<feature type="compositionally biased region" description="Low complexity" evidence="14">
    <location>
        <begin position="252"/>
        <end position="262"/>
    </location>
</feature>
<keyword evidence="7" id="KW-0156">Chromatin regulator</keyword>
<evidence type="ECO:0000313" key="16">
    <source>
        <dbReference type="Proteomes" id="UP000887540"/>
    </source>
</evidence>
<reference evidence="17" key="1">
    <citation type="submission" date="2022-11" db="UniProtKB">
        <authorList>
            <consortium name="WormBaseParasite"/>
        </authorList>
    </citation>
    <scope>IDENTIFICATION</scope>
</reference>
<feature type="compositionally biased region" description="Polar residues" evidence="14">
    <location>
        <begin position="113"/>
        <end position="146"/>
    </location>
</feature>
<feature type="compositionally biased region" description="Low complexity" evidence="14">
    <location>
        <begin position="450"/>
        <end position="460"/>
    </location>
</feature>
<feature type="compositionally biased region" description="Low complexity" evidence="14">
    <location>
        <begin position="278"/>
        <end position="287"/>
    </location>
</feature>
<keyword evidence="4" id="KW-1017">Isopeptide bond</keyword>
<keyword evidence="9" id="KW-0539">Nucleus</keyword>
<feature type="domain" description="KANL2-like probable zinc-finger" evidence="15">
    <location>
        <begin position="333"/>
        <end position="397"/>
    </location>
</feature>
<keyword evidence="5" id="KW-0597">Phosphoprotein</keyword>
<evidence type="ECO:0000256" key="4">
    <source>
        <dbReference type="ARBA" id="ARBA00022499"/>
    </source>
</evidence>
<feature type="region of interest" description="Disordered" evidence="14">
    <location>
        <begin position="402"/>
        <end position="473"/>
    </location>
</feature>
<feature type="region of interest" description="Disordered" evidence="14">
    <location>
        <begin position="240"/>
        <end position="319"/>
    </location>
</feature>
<evidence type="ECO:0000256" key="5">
    <source>
        <dbReference type="ARBA" id="ARBA00022553"/>
    </source>
</evidence>
<evidence type="ECO:0000256" key="6">
    <source>
        <dbReference type="ARBA" id="ARBA00022843"/>
    </source>
</evidence>
<dbReference type="Pfam" id="PF13891">
    <property type="entry name" value="zf-C3HC3H_KANSL2"/>
    <property type="match status" value="2"/>
</dbReference>
<comment type="subcellular location">
    <subcellularLocation>
        <location evidence="2">Mitochondrion</location>
    </subcellularLocation>
    <subcellularLocation>
        <location evidence="1">Nucleus</location>
    </subcellularLocation>
</comment>
<evidence type="ECO:0000256" key="11">
    <source>
        <dbReference type="ARBA" id="ARBA00033378"/>
    </source>
</evidence>
<feature type="region of interest" description="Disordered" evidence="14">
    <location>
        <begin position="576"/>
        <end position="595"/>
    </location>
</feature>
<feature type="compositionally biased region" description="Polar residues" evidence="14">
    <location>
        <begin position="527"/>
        <end position="547"/>
    </location>
</feature>
<comment type="subunit">
    <text evidence="13">Component of the NSL complex at least composed of KAT8/MOF, KANSL1, KANSL2, KANSL3, MCRS1, PHF20, OGT1/OGT, WDR5 and HCFC1.</text>
</comment>
<dbReference type="PANTHER" id="PTHR13453">
    <property type="entry name" value="KAT8 REGULATORY NSL COMPLEX SUBUNIT 2"/>
    <property type="match status" value="1"/>
</dbReference>
<feature type="region of interest" description="Disordered" evidence="14">
    <location>
        <begin position="523"/>
        <end position="550"/>
    </location>
</feature>
<dbReference type="PANTHER" id="PTHR13453:SF1">
    <property type="entry name" value="KAT8 REGULATORY NSL COMPLEX SUBUNIT 2"/>
    <property type="match status" value="1"/>
</dbReference>
<keyword evidence="6" id="KW-0832">Ubl conjugation</keyword>
<feature type="compositionally biased region" description="Polar residues" evidence="14">
    <location>
        <begin position="263"/>
        <end position="277"/>
    </location>
</feature>
<evidence type="ECO:0000256" key="12">
    <source>
        <dbReference type="ARBA" id="ARBA00093359"/>
    </source>
</evidence>
<evidence type="ECO:0000256" key="3">
    <source>
        <dbReference type="ARBA" id="ARBA00015508"/>
    </source>
</evidence>
<evidence type="ECO:0000256" key="7">
    <source>
        <dbReference type="ARBA" id="ARBA00022853"/>
    </source>
</evidence>
<evidence type="ECO:0000256" key="13">
    <source>
        <dbReference type="ARBA" id="ARBA00093543"/>
    </source>
</evidence>
<organism evidence="16 17">
    <name type="scientific">Acrobeloides nanus</name>
    <dbReference type="NCBI Taxonomy" id="290746"/>
    <lineage>
        <taxon>Eukaryota</taxon>
        <taxon>Metazoa</taxon>
        <taxon>Ecdysozoa</taxon>
        <taxon>Nematoda</taxon>
        <taxon>Chromadorea</taxon>
        <taxon>Rhabditida</taxon>
        <taxon>Tylenchina</taxon>
        <taxon>Cephalobomorpha</taxon>
        <taxon>Cephaloboidea</taxon>
        <taxon>Cephalobidae</taxon>
        <taxon>Acrobeloides</taxon>
    </lineage>
</organism>
<dbReference type="WBParaSite" id="ACRNAN_scaffold398.g7575.t2">
    <property type="protein sequence ID" value="ACRNAN_scaffold398.g7575.t2"/>
    <property type="gene ID" value="ACRNAN_scaffold398.g7575"/>
</dbReference>
<dbReference type="InterPro" id="IPR026316">
    <property type="entry name" value="NSL2"/>
</dbReference>
<dbReference type="GO" id="GO:0005739">
    <property type="term" value="C:mitochondrion"/>
    <property type="evidence" value="ECO:0007669"/>
    <property type="project" value="UniProtKB-SubCell"/>
</dbReference>
<keyword evidence="8" id="KW-0496">Mitochondrion</keyword>
<feature type="region of interest" description="Disordered" evidence="14">
    <location>
        <begin position="103"/>
        <end position="199"/>
    </location>
</feature>
<proteinExistence type="predicted"/>
<dbReference type="GO" id="GO:0005634">
    <property type="term" value="C:nucleus"/>
    <property type="evidence" value="ECO:0007669"/>
    <property type="project" value="UniProtKB-SubCell"/>
</dbReference>
<name>A0A914DVE1_9BILA</name>
<feature type="compositionally biased region" description="Low complexity" evidence="14">
    <location>
        <begin position="1"/>
        <end position="12"/>
    </location>
</feature>
<evidence type="ECO:0000256" key="1">
    <source>
        <dbReference type="ARBA" id="ARBA00004123"/>
    </source>
</evidence>
<evidence type="ECO:0000256" key="2">
    <source>
        <dbReference type="ARBA" id="ARBA00004173"/>
    </source>
</evidence>
<dbReference type="GO" id="GO:0006325">
    <property type="term" value="P:chromatin organization"/>
    <property type="evidence" value="ECO:0007669"/>
    <property type="project" value="UniProtKB-KW"/>
</dbReference>
<sequence length="1190" mass="129278">MISNSNSPASSNGPEKPESHIENNTITIRPAGTSEKSYTIVVPANVRIRGVDMQLDLKIDQKTLAAASDISRAINEVVSSVSSLPADSGRQAILRIPSLNSDLNFTIAPDTPEGSSRGTASISLPNSASSDLEAQSRQVSSTSHNTLMDEATSEDPKSHVVSSTTEPSPMEECTESGNIDDVQPCHGPTSTTEPMDQDTDDLVVSSSDNLLEHLPNTSTPESQLQPTLKVSVGTSFPEAFTDATPFTREPFTTDITTKDTTTPSLSQPSVSVQTNVFENNESNMSENNLDHESQPTTSSNVPTPVPPPSAPKKKKGKSQAQSVVCEYVDAERGQCKQHALVEYRYCIRHILLDSSAPYKQCQHMIKPKRKPLDKKDEWTLCTNPVRTSTDDIYCTTHLIKMGKKEPKKKKQPANKPPGEGLNDSMTSNMYTDPYSADHSRPESYQAPYNGDWSGGDSSSSYHMPTPTAQQNTSMYHSQNPAALMSRTSSEMLDGRFTPHNNNSASFDSEQYGSSPYIAANGGLSMDSPASSQHTPFAQPTPSPSTAGSFVMPPQIRRPSAPVPFVTPPGVQADVRSRAGSVSAQQSMPSQQQNMSRLSKQHPQLAAKLLQRPLTPRADASASGANQPSDGNATMAYNQSVVMNVAQPGVPPPIMVAPLTRMSAPSNQPPQHPSSTQAIVRTVYNNPPAAGQMVAQPIAAAVAAPSEPYLTAAAPLPMINMESRPIFFNTEGLEGMDELAEHLKIQRDYLPDTAALPKKRSSISLHQKRQRIRMAGQFRAIPAIKQMCRVIEDYDFDRTDLFPLGLEPSDDEESSDDTMQAFGDWHYGYNDAQPKTQMELYLLKKQLRLEKKRLHKHAHMTLPVIFAAKYYPNSTGAALRARLLQWRRQSFKNIGPSRERRCLFTAKVEESRQIGCENPCLPYANHCPEHIGYNVDQKMFRYCSVSVCGRPVLSADAFVTGGLCIAHYEQNKALTERKPMEIPAQASCVNMTSVRYANVVGIGQVSTPVQHFPSVCQTVLPPPSHHGFYPHDQSMVQNGHTENSNDNSNVVEGDVSLASVANDLGFDGRELNAMLAELPVIGDDPLENNPISVGDGFLGDLRAEQEIGHELDHNWADIESFLLSEGYSPAGALTTNSPGGGPSSASMTELTPMAPSSNYSNLGYDSVNSGFELPKTRPITLSGAALVSSLV</sequence>
<evidence type="ECO:0000256" key="14">
    <source>
        <dbReference type="SAM" id="MobiDB-lite"/>
    </source>
</evidence>
<accession>A0A914DVE1</accession>
<protein>
    <recommendedName>
        <fullName evidence="3">KAT8 regulatory NSL complex subunit 2</fullName>
    </recommendedName>
    <alternativeName>
        <fullName evidence="11">NSL complex protein NSL2</fullName>
    </alternativeName>
    <alternativeName>
        <fullName evidence="10">Non-specific lethal 2 homolog</fullName>
    </alternativeName>
</protein>
<dbReference type="Proteomes" id="UP000887540">
    <property type="component" value="Unplaced"/>
</dbReference>
<dbReference type="GO" id="GO:0044545">
    <property type="term" value="C:NSL complex"/>
    <property type="evidence" value="ECO:0007669"/>
    <property type="project" value="TreeGrafter"/>
</dbReference>
<feature type="region of interest" description="Disordered" evidence="14">
    <location>
        <begin position="1"/>
        <end position="27"/>
    </location>
</feature>